<dbReference type="InterPro" id="IPR006094">
    <property type="entry name" value="Oxid_FAD_bind_N"/>
</dbReference>
<dbReference type="PANTHER" id="PTHR43716:SF2">
    <property type="entry name" value="BLL6224 PROTEIN"/>
    <property type="match status" value="1"/>
</dbReference>
<dbReference type="RefSeq" id="WP_111362470.1">
    <property type="nucleotide sequence ID" value="NZ_JASHJG010000056.1"/>
</dbReference>
<dbReference type="Gene3D" id="3.30.70.2740">
    <property type="match status" value="1"/>
</dbReference>
<evidence type="ECO:0000256" key="1">
    <source>
        <dbReference type="ARBA" id="ARBA00001974"/>
    </source>
</evidence>
<comment type="caution">
    <text evidence="6">The sequence shown here is derived from an EMBL/GenBank/DDBJ whole genome shotgun (WGS) entry which is preliminary data.</text>
</comment>
<evidence type="ECO:0000259" key="5">
    <source>
        <dbReference type="PROSITE" id="PS51387"/>
    </source>
</evidence>
<dbReference type="PANTHER" id="PTHR43716">
    <property type="entry name" value="D-2-HYDROXYGLUTARATE DEHYDROGENASE, MITOCHONDRIAL"/>
    <property type="match status" value="1"/>
</dbReference>
<dbReference type="GO" id="GO:0022904">
    <property type="term" value="P:respiratory electron transport chain"/>
    <property type="evidence" value="ECO:0007669"/>
    <property type="project" value="TreeGrafter"/>
</dbReference>
<accession>A0A5A9Z6I0</accession>
<dbReference type="Pfam" id="PF02913">
    <property type="entry name" value="FAD-oxidase_C"/>
    <property type="match status" value="1"/>
</dbReference>
<dbReference type="Gene3D" id="3.30.43.10">
    <property type="entry name" value="Uridine Diphospho-n-acetylenolpyruvylglucosamine Reductase, domain 2"/>
    <property type="match status" value="1"/>
</dbReference>
<comment type="similarity">
    <text evidence="2">Belongs to the FAD-binding oxidoreductase/transferase type 4 family.</text>
</comment>
<dbReference type="SUPFAM" id="SSF55103">
    <property type="entry name" value="FAD-linked oxidases, C-terminal domain"/>
    <property type="match status" value="1"/>
</dbReference>
<keyword evidence="7" id="KW-1185">Reference proteome</keyword>
<feature type="domain" description="FAD-binding PCMH-type" evidence="5">
    <location>
        <begin position="31"/>
        <end position="209"/>
    </location>
</feature>
<dbReference type="GO" id="GO:0003824">
    <property type="term" value="F:catalytic activity"/>
    <property type="evidence" value="ECO:0007669"/>
    <property type="project" value="InterPro"/>
</dbReference>
<dbReference type="Gene3D" id="3.30.70.2190">
    <property type="match status" value="1"/>
</dbReference>
<dbReference type="Gene3D" id="3.30.465.10">
    <property type="match status" value="1"/>
</dbReference>
<evidence type="ECO:0000256" key="3">
    <source>
        <dbReference type="ARBA" id="ARBA00022630"/>
    </source>
</evidence>
<dbReference type="FunFam" id="1.10.45.10:FF:000001">
    <property type="entry name" value="D-lactate dehydrogenase mitochondrial"/>
    <property type="match status" value="1"/>
</dbReference>
<dbReference type="InterPro" id="IPR016169">
    <property type="entry name" value="FAD-bd_PCMH_sub2"/>
</dbReference>
<evidence type="ECO:0000313" key="6">
    <source>
        <dbReference type="EMBL" id="KAA0912659.1"/>
    </source>
</evidence>
<evidence type="ECO:0000256" key="4">
    <source>
        <dbReference type="ARBA" id="ARBA00022827"/>
    </source>
</evidence>
<dbReference type="Proteomes" id="UP000325291">
    <property type="component" value="Unassembled WGS sequence"/>
</dbReference>
<dbReference type="Pfam" id="PF01565">
    <property type="entry name" value="FAD_binding_4"/>
    <property type="match status" value="1"/>
</dbReference>
<dbReference type="InterPro" id="IPR016166">
    <property type="entry name" value="FAD-bd_PCMH"/>
</dbReference>
<comment type="cofactor">
    <cofactor evidence="1">
        <name>FAD</name>
        <dbReference type="ChEBI" id="CHEBI:57692"/>
    </cofactor>
</comment>
<organism evidence="6 7">
    <name type="scientific">Aquicoccus porphyridii</name>
    <dbReference type="NCBI Taxonomy" id="1852029"/>
    <lineage>
        <taxon>Bacteria</taxon>
        <taxon>Pseudomonadati</taxon>
        <taxon>Pseudomonadota</taxon>
        <taxon>Alphaproteobacteria</taxon>
        <taxon>Rhodobacterales</taxon>
        <taxon>Paracoccaceae</taxon>
        <taxon>Aquicoccus</taxon>
    </lineage>
</organism>
<sequence>MINKLQAITGASNVLTGADVGRYSHDFTHSYNWTPLAVVRPGSTTEVAEIVKLANETGTPVVPVSGNTGLAGGAQAEGAIMVSLERMNRIREIRPNARLAIVEAGAILSDIRSAVEDHGLVFPLTFGAQGSAMIGGNLATNAGGSNVLRYGNTRDLTLGIEVVLPDGSVMDLMSELHKDNSGYNLKHLMIGSEGTLGIITGAVLKLMPKPRAYATAMVAAPSLDGALTLLNRLQEATGGAVEAFEFMPRSYVEQHLKVVKGSREPFDAPHDVNILVEVGATSPRDTEPGPDGRTPVSSHLETVLEELFTHGDVLDAVVAQNEAQRREMWARREAAAEVTLSRPPVQNNDIAVPLDKVATFLERADAMLTRIDPGAQPMVVSHLGDGNVHYAIWPKTQDPDTMNRLMEGVEGIVLELGGSFSAEHGIGTTKLPSMARRKNKVAMAAMRAIKAALDPNGIMNPGKVLPKD</sequence>
<dbReference type="InterPro" id="IPR004113">
    <property type="entry name" value="FAD-bd_oxidored_4_C"/>
</dbReference>
<evidence type="ECO:0000256" key="2">
    <source>
        <dbReference type="ARBA" id="ARBA00008000"/>
    </source>
</evidence>
<reference evidence="6 7" key="1">
    <citation type="submission" date="2019-07" db="EMBL/GenBank/DDBJ databases">
        <title>Aquicoccus porphyridii gen. nov., sp. nov., isolated from a small marine red alga, Porphyridium marinum.</title>
        <authorList>
            <person name="Liu L."/>
        </authorList>
    </citation>
    <scope>NUCLEOTIDE SEQUENCE [LARGE SCALE GENOMIC DNA]</scope>
    <source>
        <strain evidence="6 7">L1 8-17</strain>
    </source>
</reference>
<evidence type="ECO:0000313" key="7">
    <source>
        <dbReference type="Proteomes" id="UP000325291"/>
    </source>
</evidence>
<dbReference type="InterPro" id="IPR016164">
    <property type="entry name" value="FAD-linked_Oxase-like_C"/>
</dbReference>
<dbReference type="InterPro" id="IPR036318">
    <property type="entry name" value="FAD-bd_PCMH-like_sf"/>
</dbReference>
<gene>
    <name evidence="6" type="ORF">FLO80_14815</name>
</gene>
<protein>
    <submittedName>
        <fullName evidence="6">FAD-binding oxidoreductase</fullName>
    </submittedName>
</protein>
<keyword evidence="3" id="KW-0285">Flavoprotein</keyword>
<dbReference type="InterPro" id="IPR016171">
    <property type="entry name" value="Vanillyl_alc_oxidase_C-sub2"/>
</dbReference>
<dbReference type="AlphaFoldDB" id="A0A5A9Z6I0"/>
<dbReference type="SUPFAM" id="SSF56176">
    <property type="entry name" value="FAD-binding/transporter-associated domain-like"/>
    <property type="match status" value="1"/>
</dbReference>
<proteinExistence type="inferred from homology"/>
<dbReference type="PROSITE" id="PS51387">
    <property type="entry name" value="FAD_PCMH"/>
    <property type="match status" value="1"/>
</dbReference>
<dbReference type="EMBL" id="VINQ01000012">
    <property type="protein sequence ID" value="KAA0912659.1"/>
    <property type="molecule type" value="Genomic_DNA"/>
</dbReference>
<dbReference type="InterPro" id="IPR016167">
    <property type="entry name" value="FAD-bd_PCMH_sub1"/>
</dbReference>
<dbReference type="Gene3D" id="1.10.45.10">
    <property type="entry name" value="Vanillyl-alcohol Oxidase, Chain A, domain 4"/>
    <property type="match status" value="1"/>
</dbReference>
<dbReference type="InterPro" id="IPR051264">
    <property type="entry name" value="FAD-oxidored/transferase_4"/>
</dbReference>
<dbReference type="GO" id="GO:0071949">
    <property type="term" value="F:FAD binding"/>
    <property type="evidence" value="ECO:0007669"/>
    <property type="project" value="InterPro"/>
</dbReference>
<name>A0A5A9Z6I0_9RHOB</name>
<keyword evidence="4" id="KW-0274">FAD</keyword>